<dbReference type="GO" id="GO:0005886">
    <property type="term" value="C:plasma membrane"/>
    <property type="evidence" value="ECO:0007669"/>
    <property type="project" value="UniProtKB-SubCell"/>
</dbReference>
<dbReference type="SUPFAM" id="SSF109755">
    <property type="entry name" value="PhoU-like"/>
    <property type="match status" value="1"/>
</dbReference>
<feature type="transmembrane region" description="Helical" evidence="7">
    <location>
        <begin position="181"/>
        <end position="202"/>
    </location>
</feature>
<evidence type="ECO:0000256" key="2">
    <source>
        <dbReference type="ARBA" id="ARBA00022475"/>
    </source>
</evidence>
<feature type="compositionally biased region" description="Basic and acidic residues" evidence="6">
    <location>
        <begin position="1"/>
        <end position="11"/>
    </location>
</feature>
<feature type="transmembrane region" description="Helical" evidence="7">
    <location>
        <begin position="53"/>
        <end position="76"/>
    </location>
</feature>
<feature type="transmembrane region" description="Helical" evidence="7">
    <location>
        <begin position="322"/>
        <end position="341"/>
    </location>
</feature>
<dbReference type="EMBL" id="CZQE01000035">
    <property type="protein sequence ID" value="CUS43322.1"/>
    <property type="molecule type" value="Genomic_DNA"/>
</dbReference>
<feature type="transmembrane region" description="Helical" evidence="7">
    <location>
        <begin position="146"/>
        <end position="169"/>
    </location>
</feature>
<evidence type="ECO:0000256" key="3">
    <source>
        <dbReference type="ARBA" id="ARBA00022692"/>
    </source>
</evidence>
<name>A0A161KEN3_9ZZZZ</name>
<feature type="transmembrane region" description="Helical" evidence="7">
    <location>
        <begin position="258"/>
        <end position="277"/>
    </location>
</feature>
<dbReference type="PANTHER" id="PTHR10010">
    <property type="entry name" value="SOLUTE CARRIER FAMILY 34 SODIUM PHOSPHATE , MEMBER 2-RELATED"/>
    <property type="match status" value="1"/>
</dbReference>
<evidence type="ECO:0000256" key="5">
    <source>
        <dbReference type="ARBA" id="ARBA00023136"/>
    </source>
</evidence>
<evidence type="ECO:0000256" key="7">
    <source>
        <dbReference type="SAM" id="Phobius"/>
    </source>
</evidence>
<evidence type="ECO:0000256" key="1">
    <source>
        <dbReference type="ARBA" id="ARBA00004651"/>
    </source>
</evidence>
<dbReference type="AlphaFoldDB" id="A0A161KEN3"/>
<dbReference type="Gene3D" id="1.20.58.220">
    <property type="entry name" value="Phosphate transport system protein phou homolog 2, domain 2"/>
    <property type="match status" value="1"/>
</dbReference>
<keyword evidence="2" id="KW-1003">Cell membrane</keyword>
<feature type="transmembrane region" description="Helical" evidence="7">
    <location>
        <begin position="289"/>
        <end position="310"/>
    </location>
</feature>
<dbReference type="GO" id="GO:0005436">
    <property type="term" value="F:sodium:phosphate symporter activity"/>
    <property type="evidence" value="ECO:0007669"/>
    <property type="project" value="InterPro"/>
</dbReference>
<protein>
    <submittedName>
        <fullName evidence="8">Sodium-dependent phosphate transporter</fullName>
    </submittedName>
</protein>
<evidence type="ECO:0000256" key="6">
    <source>
        <dbReference type="SAM" id="MobiDB-lite"/>
    </source>
</evidence>
<dbReference type="GO" id="GO:0044341">
    <property type="term" value="P:sodium-dependent phosphate transport"/>
    <property type="evidence" value="ECO:0007669"/>
    <property type="project" value="InterPro"/>
</dbReference>
<evidence type="ECO:0000313" key="8">
    <source>
        <dbReference type="EMBL" id="CUS43322.1"/>
    </source>
</evidence>
<organism evidence="8">
    <name type="scientific">hydrothermal vent metagenome</name>
    <dbReference type="NCBI Taxonomy" id="652676"/>
    <lineage>
        <taxon>unclassified sequences</taxon>
        <taxon>metagenomes</taxon>
        <taxon>ecological metagenomes</taxon>
    </lineage>
</organism>
<feature type="transmembrane region" description="Helical" evidence="7">
    <location>
        <begin position="222"/>
        <end position="246"/>
    </location>
</feature>
<dbReference type="PANTHER" id="PTHR10010:SF46">
    <property type="entry name" value="SODIUM-DEPENDENT PHOSPHATE TRANSPORT PROTEIN 2B"/>
    <property type="match status" value="1"/>
</dbReference>
<keyword evidence="5 7" id="KW-0472">Membrane</keyword>
<dbReference type="Pfam" id="PF02690">
    <property type="entry name" value="Na_Pi_cotrans"/>
    <property type="match status" value="2"/>
</dbReference>
<evidence type="ECO:0000256" key="4">
    <source>
        <dbReference type="ARBA" id="ARBA00022989"/>
    </source>
</evidence>
<keyword evidence="3 7" id="KW-0812">Transmembrane</keyword>
<feature type="region of interest" description="Disordered" evidence="6">
    <location>
        <begin position="1"/>
        <end position="24"/>
    </location>
</feature>
<reference evidence="8" key="1">
    <citation type="submission" date="2015-10" db="EMBL/GenBank/DDBJ databases">
        <authorList>
            <person name="Gilbert D.G."/>
        </authorList>
    </citation>
    <scope>NUCLEOTIDE SEQUENCE</scope>
</reference>
<dbReference type="InterPro" id="IPR038078">
    <property type="entry name" value="PhoU-like_sf"/>
</dbReference>
<comment type="subcellular location">
    <subcellularLocation>
        <location evidence="1">Cell membrane</location>
        <topology evidence="1">Multi-pass membrane protein</topology>
    </subcellularLocation>
</comment>
<gene>
    <name evidence="8" type="ORF">MGWOODY_Smn647</name>
</gene>
<accession>A0A161KEN3</accession>
<sequence length="618" mass="65273">MVIRPAPDRNDAGATKPALTQRPIAPRKRVEAHLPEISSSITKERRRIMAGTFLLLHLAGAVALLLWGTHLVSASVLRGFGTPLRQWLGQHLNKRWSAFAAGLGLTTLLQSSTATGLMATSFTASGVLGLEPALAVMLGANVGTTIVAQLLAFDVAAVAPVIILLGVAASRAGRDSWLEDVGSAIVGVGLMILALGLLSQTLHTVETSAVLKIVLETLGNDYVMALLVAAVLTWACHSSVAVVLLITSLGAAGMLSPSAALALVLGANLGGAMPPLVSAGPRPARRLPLGNLLVRAAGCAVALPLLPVFADRLAALTGSARLAVDFHAMLNIVLAILAIGLTGPLARLLTRLLPEDETPVDPGTPRHLDPAGLDLTNVGLANAAREAMRATDLLAIMVEYVHDQFTRPSAAGHSELRRLDSALDRLCAAIRTYLADIGQDGLSDDDADRLQEILAFVINLEHVGDIVANSLGPLSMIYMNSSGAASFAERDVLDTFHLQIRESLTLAIAAFLHRDLAAARQLTTRKEMIRGLEAEATGSHFQRARETKLAPVPGGDLFLRAIRDFRRIHHHIAAMSFPIAEHRDAGVRPEAPGPADSLLAEMDGDPDFFPLSIDAERV</sequence>
<dbReference type="InterPro" id="IPR003841">
    <property type="entry name" value="Na/Pi_transpt"/>
</dbReference>
<dbReference type="NCBIfam" id="NF037997">
    <property type="entry name" value="Na_Pi_symport"/>
    <property type="match status" value="1"/>
</dbReference>
<proteinExistence type="predicted"/>
<keyword evidence="4 7" id="KW-1133">Transmembrane helix</keyword>